<protein>
    <submittedName>
        <fullName evidence="1">Uncharacterized protein</fullName>
    </submittedName>
</protein>
<gene>
    <name evidence="1" type="ORF">DPEC_G00097040</name>
</gene>
<accession>A0ACC2GW62</accession>
<dbReference type="Proteomes" id="UP001157502">
    <property type="component" value="Chromosome 8"/>
</dbReference>
<name>A0ACC2GW62_DALPE</name>
<proteinExistence type="predicted"/>
<keyword evidence="2" id="KW-1185">Reference proteome</keyword>
<reference evidence="1" key="1">
    <citation type="submission" date="2021-05" db="EMBL/GenBank/DDBJ databases">
        <authorList>
            <person name="Pan Q."/>
            <person name="Jouanno E."/>
            <person name="Zahm M."/>
            <person name="Klopp C."/>
            <person name="Cabau C."/>
            <person name="Louis A."/>
            <person name="Berthelot C."/>
            <person name="Parey E."/>
            <person name="Roest Crollius H."/>
            <person name="Montfort J."/>
            <person name="Robinson-Rechavi M."/>
            <person name="Bouchez O."/>
            <person name="Lampietro C."/>
            <person name="Lopez Roques C."/>
            <person name="Donnadieu C."/>
            <person name="Postlethwait J."/>
            <person name="Bobe J."/>
            <person name="Dillon D."/>
            <person name="Chandos A."/>
            <person name="von Hippel F."/>
            <person name="Guiguen Y."/>
        </authorList>
    </citation>
    <scope>NUCLEOTIDE SEQUENCE</scope>
    <source>
        <strain evidence="1">YG-Jan2019</strain>
    </source>
</reference>
<sequence length="148" mass="16708">MCLPSTGYFDEVYNVQRHNHWRYSVPDDPEANLGGTSRVPDHLQAGFLHRVSVLQGLTTKDNAQGSHVYQCGLCRQTFYCLAALQAHLLVSWKQRTHCNRQYSDMIRLCPSPPSESEQPYSPSSVQDDRPDQEADTTGSLHPATGYNR</sequence>
<organism evidence="1 2">
    <name type="scientific">Dallia pectoralis</name>
    <name type="common">Alaska blackfish</name>
    <dbReference type="NCBI Taxonomy" id="75939"/>
    <lineage>
        <taxon>Eukaryota</taxon>
        <taxon>Metazoa</taxon>
        <taxon>Chordata</taxon>
        <taxon>Craniata</taxon>
        <taxon>Vertebrata</taxon>
        <taxon>Euteleostomi</taxon>
        <taxon>Actinopterygii</taxon>
        <taxon>Neopterygii</taxon>
        <taxon>Teleostei</taxon>
        <taxon>Protacanthopterygii</taxon>
        <taxon>Esociformes</taxon>
        <taxon>Umbridae</taxon>
        <taxon>Dallia</taxon>
    </lineage>
</organism>
<evidence type="ECO:0000313" key="1">
    <source>
        <dbReference type="EMBL" id="KAJ8007715.1"/>
    </source>
</evidence>
<evidence type="ECO:0000313" key="2">
    <source>
        <dbReference type="Proteomes" id="UP001157502"/>
    </source>
</evidence>
<dbReference type="EMBL" id="CM055735">
    <property type="protein sequence ID" value="KAJ8007715.1"/>
    <property type="molecule type" value="Genomic_DNA"/>
</dbReference>
<comment type="caution">
    <text evidence="1">The sequence shown here is derived from an EMBL/GenBank/DDBJ whole genome shotgun (WGS) entry which is preliminary data.</text>
</comment>